<dbReference type="OrthoDB" id="541604at2"/>
<dbReference type="STRING" id="65393.PCC7424_3604"/>
<accession>B7KGR5</accession>
<organism evidence="5 6">
    <name type="scientific">Gloeothece citriformis (strain PCC 7424)</name>
    <name type="common">Cyanothece sp. (strain PCC 7424)</name>
    <dbReference type="NCBI Taxonomy" id="65393"/>
    <lineage>
        <taxon>Bacteria</taxon>
        <taxon>Bacillati</taxon>
        <taxon>Cyanobacteriota</taxon>
        <taxon>Cyanophyceae</taxon>
        <taxon>Oscillatoriophycideae</taxon>
        <taxon>Chroococcales</taxon>
        <taxon>Aphanothecaceae</taxon>
        <taxon>Gloeothece</taxon>
        <taxon>Gloeothece citriformis</taxon>
    </lineage>
</organism>
<feature type="domain" description="SLH" evidence="4">
    <location>
        <begin position="94"/>
        <end position="158"/>
    </location>
</feature>
<dbReference type="InterPro" id="IPR051465">
    <property type="entry name" value="Cell_Envelope_Struct_Comp"/>
</dbReference>
<evidence type="ECO:0000256" key="3">
    <source>
        <dbReference type="SAM" id="Coils"/>
    </source>
</evidence>
<evidence type="ECO:0000313" key="6">
    <source>
        <dbReference type="Proteomes" id="UP000002384"/>
    </source>
</evidence>
<dbReference type="Pfam" id="PF04966">
    <property type="entry name" value="OprB"/>
    <property type="match status" value="1"/>
</dbReference>
<dbReference type="Pfam" id="PF00395">
    <property type="entry name" value="SLH"/>
    <property type="match status" value="1"/>
</dbReference>
<dbReference type="RefSeq" id="WP_015955585.1">
    <property type="nucleotide sequence ID" value="NC_011729.1"/>
</dbReference>
<sequence>MSQKWWNLIKTTPLLVGASVLTAQGAVANPEVPETQVNSFSLPSNEQLLAQAVPGTPGSPAPEATEILQMMQRSREGKRINTQVYDKPMSQVNNVNQLRDVEPTAWAYEALRSLVERYGCIVGYPDRTFRGDRALTRWEFAAGLNACLNVLERLIQEGVAVVREDLETLKRLADEFAAELAALGARIDNLESRVAFLEDHQFSTTTKLNGEVIFALANAWTDDFSIPDSAPRSQASQVAFESRPVGRQTVLTDRVRLNFDASFTGTDRLRVRLESGTTPNFNAAVGSNMARLGFDIQTDNDMDVSDLYYRFRPFNNFTAWVGTRAMDLDDVFNVGNPYLEASGTGALSRFVRRNPLVFRGPEGNGVGARYKFSDFISVTALYLADQDDATSPLPGQGVFNGNFSTGVQAVITPFDRFNINLTYLHAYFGEGSVNLSGSTGSRITQDPSTAFLARGTEASAWTRDSVGAQVDWQALDWLHFTLWGGYAYAETKNPDYDSSGDIWTWNAIVNFVDLFKEGAVLSVSGGMPPRITGVDNGPDDIDTSIILEAQYQYPLSDNILLTPGFYVVLDPNHYDRNDDIWVGVLRTTFKF</sequence>
<dbReference type="GO" id="GO:0015288">
    <property type="term" value="F:porin activity"/>
    <property type="evidence" value="ECO:0007669"/>
    <property type="project" value="InterPro"/>
</dbReference>
<dbReference type="NCBIfam" id="NF033921">
    <property type="entry name" value="por_somb"/>
    <property type="match status" value="1"/>
</dbReference>
<dbReference type="GO" id="GO:0008643">
    <property type="term" value="P:carbohydrate transport"/>
    <property type="evidence" value="ECO:0007669"/>
    <property type="project" value="InterPro"/>
</dbReference>
<evidence type="ECO:0000256" key="1">
    <source>
        <dbReference type="ARBA" id="ARBA00008769"/>
    </source>
</evidence>
<evidence type="ECO:0000259" key="4">
    <source>
        <dbReference type="PROSITE" id="PS51272"/>
    </source>
</evidence>
<dbReference type="Gene3D" id="2.40.160.180">
    <property type="entry name" value="Carbohydrate-selective porin OprB"/>
    <property type="match status" value="1"/>
</dbReference>
<keyword evidence="3" id="KW-0175">Coiled coil</keyword>
<feature type="signal peptide" evidence="2">
    <location>
        <begin position="1"/>
        <end position="28"/>
    </location>
</feature>
<dbReference type="eggNOG" id="COG3659">
    <property type="taxonomic scope" value="Bacteria"/>
</dbReference>
<dbReference type="PROSITE" id="PS51272">
    <property type="entry name" value="SLH"/>
    <property type="match status" value="1"/>
</dbReference>
<evidence type="ECO:0000313" key="5">
    <source>
        <dbReference type="EMBL" id="ACK71992.1"/>
    </source>
</evidence>
<dbReference type="EMBL" id="CP001291">
    <property type="protein sequence ID" value="ACK71992.1"/>
    <property type="molecule type" value="Genomic_DNA"/>
</dbReference>
<keyword evidence="2" id="KW-0732">Signal</keyword>
<reference evidence="6" key="1">
    <citation type="journal article" date="2011" name="MBio">
        <title>Novel metabolic attributes of the genus Cyanothece, comprising a group of unicellular nitrogen-fixing Cyanobacteria.</title>
        <authorList>
            <person name="Bandyopadhyay A."/>
            <person name="Elvitigala T."/>
            <person name="Welsh E."/>
            <person name="Stockel J."/>
            <person name="Liberton M."/>
            <person name="Min H."/>
            <person name="Sherman L.A."/>
            <person name="Pakrasi H.B."/>
        </authorList>
    </citation>
    <scope>NUCLEOTIDE SEQUENCE [LARGE SCALE GENOMIC DNA]</scope>
    <source>
        <strain evidence="6">PCC 7424</strain>
    </source>
</reference>
<dbReference type="PANTHER" id="PTHR43308:SF1">
    <property type="entry name" value="OUTER MEMBRANE PROTEIN ALPHA"/>
    <property type="match status" value="1"/>
</dbReference>
<dbReference type="KEGG" id="cyc:PCC7424_3604"/>
<name>B7KGR5_GLOC7</name>
<dbReference type="PANTHER" id="PTHR43308">
    <property type="entry name" value="OUTER MEMBRANE PROTEIN ALPHA-RELATED"/>
    <property type="match status" value="1"/>
</dbReference>
<evidence type="ECO:0000256" key="2">
    <source>
        <dbReference type="RuleBase" id="RU363072"/>
    </source>
</evidence>
<dbReference type="InterPro" id="IPR038673">
    <property type="entry name" value="OprB_sf"/>
</dbReference>
<dbReference type="InterPro" id="IPR001119">
    <property type="entry name" value="SLH_dom"/>
</dbReference>
<feature type="coiled-coil region" evidence="3">
    <location>
        <begin position="159"/>
        <end position="200"/>
    </location>
</feature>
<dbReference type="GO" id="GO:0016020">
    <property type="term" value="C:membrane"/>
    <property type="evidence" value="ECO:0007669"/>
    <property type="project" value="InterPro"/>
</dbReference>
<dbReference type="InterPro" id="IPR047684">
    <property type="entry name" value="Por_som-like"/>
</dbReference>
<protein>
    <submittedName>
        <fullName evidence="5">Carbohydrate-selective porin OprB</fullName>
    </submittedName>
</protein>
<gene>
    <name evidence="5" type="ordered locus">PCC7424_3604</name>
</gene>
<keyword evidence="6" id="KW-1185">Reference proteome</keyword>
<feature type="chain" id="PRO_5002856181" evidence="2">
    <location>
        <begin position="29"/>
        <end position="591"/>
    </location>
</feature>
<dbReference type="SUPFAM" id="SSF56935">
    <property type="entry name" value="Porins"/>
    <property type="match status" value="1"/>
</dbReference>
<dbReference type="AlphaFoldDB" id="B7KGR5"/>
<comment type="similarity">
    <text evidence="1 2">Belongs to the OprB family.</text>
</comment>
<dbReference type="HOGENOM" id="CLU_018575_1_0_3"/>
<dbReference type="InterPro" id="IPR007049">
    <property type="entry name" value="Carb-sel_porin_OprB"/>
</dbReference>
<proteinExistence type="inferred from homology"/>
<dbReference type="Proteomes" id="UP000002384">
    <property type="component" value="Chromosome"/>
</dbReference>